<keyword evidence="3" id="KW-1185">Reference proteome</keyword>
<evidence type="ECO:0000313" key="3">
    <source>
        <dbReference type="Proteomes" id="UP000198635"/>
    </source>
</evidence>
<gene>
    <name evidence="2" type="ORF">SAMN04488082_10912</name>
</gene>
<proteinExistence type="predicted"/>
<accession>A0A1I3V125</accession>
<dbReference type="RefSeq" id="WP_092374866.1">
    <property type="nucleotide sequence ID" value="NZ_FORX01000009.1"/>
</dbReference>
<dbReference type="EMBL" id="FORX01000009">
    <property type="protein sequence ID" value="SFJ88812.1"/>
    <property type="molecule type" value="Genomic_DNA"/>
</dbReference>
<dbReference type="Gene3D" id="1.20.120.1490">
    <property type="match status" value="1"/>
</dbReference>
<name>A0A1I3V125_9BACT</name>
<dbReference type="Pfam" id="PF13801">
    <property type="entry name" value="Metal_resist"/>
    <property type="match status" value="1"/>
</dbReference>
<dbReference type="Proteomes" id="UP000198635">
    <property type="component" value="Unassembled WGS sequence"/>
</dbReference>
<feature type="chain" id="PRO_5011664587" evidence="1">
    <location>
        <begin position="26"/>
        <end position="176"/>
    </location>
</feature>
<dbReference type="OrthoDB" id="6572911at2"/>
<organism evidence="2 3">
    <name type="scientific">Desulfomicrobium apsheronum</name>
    <dbReference type="NCBI Taxonomy" id="52560"/>
    <lineage>
        <taxon>Bacteria</taxon>
        <taxon>Pseudomonadati</taxon>
        <taxon>Thermodesulfobacteriota</taxon>
        <taxon>Desulfovibrionia</taxon>
        <taxon>Desulfovibrionales</taxon>
        <taxon>Desulfomicrobiaceae</taxon>
        <taxon>Desulfomicrobium</taxon>
    </lineage>
</organism>
<reference evidence="3" key="1">
    <citation type="submission" date="2016-10" db="EMBL/GenBank/DDBJ databases">
        <authorList>
            <person name="Varghese N."/>
            <person name="Submissions S."/>
        </authorList>
    </citation>
    <scope>NUCLEOTIDE SEQUENCE [LARGE SCALE GENOMIC DNA]</scope>
    <source>
        <strain evidence="3">DSM 5918</strain>
    </source>
</reference>
<feature type="signal peptide" evidence="1">
    <location>
        <begin position="1"/>
        <end position="25"/>
    </location>
</feature>
<evidence type="ECO:0000313" key="2">
    <source>
        <dbReference type="EMBL" id="SFJ88812.1"/>
    </source>
</evidence>
<dbReference type="InterPro" id="IPR025961">
    <property type="entry name" value="Metal_resist"/>
</dbReference>
<dbReference type="STRING" id="52560.SAMN04488082_10912"/>
<evidence type="ECO:0000256" key="1">
    <source>
        <dbReference type="SAM" id="SignalP"/>
    </source>
</evidence>
<keyword evidence="1" id="KW-0732">Signal</keyword>
<dbReference type="AlphaFoldDB" id="A0A1I3V125"/>
<sequence>MKRTIIIALMAAFLMASGLSTGAFAQGMGHMGMGMGNSQLSVEQQAVLQKIYQEQGQAISNLSQQLMDKQYELNAQLASPNTDEKRTQVLAKEITDLNGKILEARISLQRQLAKEGLPASAGFVCPMTGGTTGHSGGAGMPMGCPMMHGGMGMMGGGMQHGGMMNGCMGMSNGMHY</sequence>
<protein>
    <submittedName>
        <fullName evidence="2">Zinc resistance-associated protein</fullName>
    </submittedName>
</protein>